<protein>
    <submittedName>
        <fullName evidence="2">Chemotaxis protein CheW</fullName>
    </submittedName>
</protein>
<dbReference type="AlphaFoldDB" id="A0A4P7XDK6"/>
<sequence length="153" mass="16973">MSEKPEVLACVLIPVVEGMLLLPNVSIAEIVDFAEPEPSEDAPSWLFGHIVWRGIRLPVISYDRANGGQEPPENPRKRIVVLNTIGKDHDKQPFLALVIQDIPRQAKLNEADLAPRDEQTGPADLMMVELEGETVRIPNLEYLEQLAAEYAAA</sequence>
<proteinExistence type="predicted"/>
<evidence type="ECO:0000313" key="2">
    <source>
        <dbReference type="EMBL" id="QCF24685.1"/>
    </source>
</evidence>
<dbReference type="Proteomes" id="UP000298049">
    <property type="component" value="Chromosome"/>
</dbReference>
<feature type="domain" description="CheW-like" evidence="1">
    <location>
        <begin position="7"/>
        <end position="149"/>
    </location>
</feature>
<dbReference type="RefSeq" id="WP_136546133.1">
    <property type="nucleotide sequence ID" value="NZ_CP031093.1"/>
</dbReference>
<reference evidence="2 3" key="1">
    <citation type="submission" date="2018-07" db="EMBL/GenBank/DDBJ databases">
        <title>Marsedoiliclastica nanhaica gen. nov. sp. nov., a novel marine hydrocarbonoclastic bacterium isolated from an in-situ enriched hydrocarbon-degrading consortium in deep-sea sediment.</title>
        <authorList>
            <person name="Dong C."/>
            <person name="Ma T."/>
            <person name="Liu R."/>
            <person name="Shao Z."/>
        </authorList>
    </citation>
    <scope>NUCLEOTIDE SEQUENCE [LARGE SCALE GENOMIC DNA]</scope>
    <source>
        <strain evidence="3">soil36-7</strain>
    </source>
</reference>
<dbReference type="SUPFAM" id="SSF50341">
    <property type="entry name" value="CheW-like"/>
    <property type="match status" value="1"/>
</dbReference>
<dbReference type="InterPro" id="IPR036061">
    <property type="entry name" value="CheW-like_dom_sf"/>
</dbReference>
<dbReference type="GO" id="GO:0007165">
    <property type="term" value="P:signal transduction"/>
    <property type="evidence" value="ECO:0007669"/>
    <property type="project" value="InterPro"/>
</dbReference>
<evidence type="ECO:0000259" key="1">
    <source>
        <dbReference type="PROSITE" id="PS50851"/>
    </source>
</evidence>
<dbReference type="KEGG" id="hmi:soil367_01230"/>
<organism evidence="2 3">
    <name type="scientific">Hydrocarboniclastica marina</name>
    <dbReference type="NCBI Taxonomy" id="2259620"/>
    <lineage>
        <taxon>Bacteria</taxon>
        <taxon>Pseudomonadati</taxon>
        <taxon>Pseudomonadota</taxon>
        <taxon>Gammaproteobacteria</taxon>
        <taxon>Alteromonadales</taxon>
        <taxon>Alteromonadaceae</taxon>
        <taxon>Hydrocarboniclastica</taxon>
    </lineage>
</organism>
<keyword evidence="3" id="KW-1185">Reference proteome</keyword>
<dbReference type="InterPro" id="IPR002545">
    <property type="entry name" value="CheW-lke_dom"/>
</dbReference>
<dbReference type="OrthoDB" id="5765252at2"/>
<gene>
    <name evidence="2" type="ORF">soil367_01230</name>
</gene>
<dbReference type="EMBL" id="CP031093">
    <property type="protein sequence ID" value="QCF24685.1"/>
    <property type="molecule type" value="Genomic_DNA"/>
</dbReference>
<evidence type="ECO:0000313" key="3">
    <source>
        <dbReference type="Proteomes" id="UP000298049"/>
    </source>
</evidence>
<accession>A0A4P7XDK6</accession>
<dbReference type="PROSITE" id="PS50851">
    <property type="entry name" value="CHEW"/>
    <property type="match status" value="1"/>
</dbReference>
<dbReference type="GO" id="GO:0006935">
    <property type="term" value="P:chemotaxis"/>
    <property type="evidence" value="ECO:0007669"/>
    <property type="project" value="InterPro"/>
</dbReference>
<dbReference type="Gene3D" id="2.30.30.40">
    <property type="entry name" value="SH3 Domains"/>
    <property type="match status" value="1"/>
</dbReference>
<dbReference type="SMART" id="SM00260">
    <property type="entry name" value="CheW"/>
    <property type="match status" value="1"/>
</dbReference>
<dbReference type="Gene3D" id="2.40.50.180">
    <property type="entry name" value="CheA-289, Domain 4"/>
    <property type="match status" value="1"/>
</dbReference>
<dbReference type="Pfam" id="PF01584">
    <property type="entry name" value="CheW"/>
    <property type="match status" value="1"/>
</dbReference>
<name>A0A4P7XDK6_9ALTE</name>